<dbReference type="NCBIfam" id="NF033550">
    <property type="entry name" value="transpos_ISL3"/>
    <property type="match status" value="1"/>
</dbReference>
<accession>A0A2R5FRF5</accession>
<organism evidence="4 5">
    <name type="scientific">Nostoc commune NIES-4072</name>
    <dbReference type="NCBI Taxonomy" id="2005467"/>
    <lineage>
        <taxon>Bacteria</taxon>
        <taxon>Bacillati</taxon>
        <taxon>Cyanobacteriota</taxon>
        <taxon>Cyanophyceae</taxon>
        <taxon>Nostocales</taxon>
        <taxon>Nostocaceae</taxon>
        <taxon>Nostoc</taxon>
    </lineage>
</organism>
<feature type="domain" description="Transposase IS204/IS1001/IS1096/IS1165 helix-turn-helix" evidence="2">
    <location>
        <begin position="93"/>
        <end position="142"/>
    </location>
</feature>
<dbReference type="InterPro" id="IPR002560">
    <property type="entry name" value="Transposase_DDE"/>
</dbReference>
<evidence type="ECO:0000313" key="5">
    <source>
        <dbReference type="Proteomes" id="UP000245124"/>
    </source>
</evidence>
<dbReference type="InterPro" id="IPR032877">
    <property type="entry name" value="Transposase_HTH"/>
</dbReference>
<dbReference type="RefSeq" id="WP_109008736.1">
    <property type="nucleotide sequence ID" value="NZ_BDUD01000001.1"/>
</dbReference>
<dbReference type="InterPro" id="IPR029261">
    <property type="entry name" value="Transposase_Znf"/>
</dbReference>
<evidence type="ECO:0000313" key="4">
    <source>
        <dbReference type="EMBL" id="GBG18793.1"/>
    </source>
</evidence>
<dbReference type="Proteomes" id="UP000245124">
    <property type="component" value="Unassembled WGS sequence"/>
</dbReference>
<dbReference type="AlphaFoldDB" id="A0A2R5FRF5"/>
<gene>
    <name evidence="4" type="ORF">NIES4072_24580</name>
</gene>
<evidence type="ECO:0000259" key="2">
    <source>
        <dbReference type="Pfam" id="PF13542"/>
    </source>
</evidence>
<dbReference type="EMBL" id="BDUD01000001">
    <property type="protein sequence ID" value="GBG18793.1"/>
    <property type="molecule type" value="Genomic_DNA"/>
</dbReference>
<dbReference type="InterPro" id="IPR047951">
    <property type="entry name" value="Transpos_ISL3"/>
</dbReference>
<comment type="caution">
    <text evidence="4">The sequence shown here is derived from an EMBL/GenBank/DDBJ whole genome shotgun (WGS) entry which is preliminary data.</text>
</comment>
<feature type="domain" description="Transposase IS204/IS1001/IS1096/IS1165 zinc-finger" evidence="3">
    <location>
        <begin position="43"/>
        <end position="87"/>
    </location>
</feature>
<dbReference type="Pfam" id="PF13542">
    <property type="entry name" value="HTH_Tnp_ISL3"/>
    <property type="match status" value="1"/>
</dbReference>
<keyword evidence="5" id="KW-1185">Reference proteome</keyword>
<evidence type="ECO:0000259" key="1">
    <source>
        <dbReference type="Pfam" id="PF01610"/>
    </source>
</evidence>
<reference evidence="4 5" key="1">
    <citation type="submission" date="2017-06" db="EMBL/GenBank/DDBJ databases">
        <title>Genome sequencing of cyanobaciteial culture collection at National Institute for Environmental Studies (NIES).</title>
        <authorList>
            <person name="Hirose Y."/>
            <person name="Shimura Y."/>
            <person name="Fujisawa T."/>
            <person name="Nakamura Y."/>
            <person name="Kawachi M."/>
        </authorList>
    </citation>
    <scope>NUCLEOTIDE SEQUENCE [LARGE SCALE GENOMIC DNA]</scope>
    <source>
        <strain evidence="4 5">NIES-4072</strain>
    </source>
</reference>
<dbReference type="PANTHER" id="PTHR33498">
    <property type="entry name" value="TRANSPOSASE FOR INSERTION SEQUENCE ELEMENT IS1557"/>
    <property type="match status" value="1"/>
</dbReference>
<evidence type="ECO:0000259" key="3">
    <source>
        <dbReference type="Pfam" id="PF14690"/>
    </source>
</evidence>
<protein>
    <submittedName>
        <fullName evidence="4">Transposase IS204/IS1001/IS1096/IS1165 family protein</fullName>
    </submittedName>
</protein>
<feature type="domain" description="Transposase IS204/IS1001/IS1096/IS1165 DDE" evidence="1">
    <location>
        <begin position="157"/>
        <end position="406"/>
    </location>
</feature>
<sequence>MLSKSHSKILTELVNLEGVKVINYIQHEGVGIILHLASERNEAICPRCGNLSHKIHQNHRYLVKDLPLMGQPVYLEINRRQFKCKICNKPFSEQLDFVKIRRKYTNRLANNIVEQVLENDIKSVAERNNVTPEEIETMLKDAYHQLNHEKPIGLKRLGIDEIALIKGQGKYCAVLVDLDQGKLIEMISDACGGFHLRRKEKIAEVLARWGTEVLLQIEEVSIDLWIPYKNLVEELMPNAQVVADRFHVMKQVNTELDNQRKKEKREAEKIDCQSDKEQMLSGLSKSKYALLKNEDNLTEKQRDKLEQVKEVSPTLGKMHQLKEELRMIFQKPIDWLAALFELGNWFVSARQYYPENQNTMLRWFDEIIAYFDHRTTNGIVEGINNKLKLIKRSAFGFSNFDNFKIRSLLNWHFNY</sequence>
<dbReference type="Pfam" id="PF01610">
    <property type="entry name" value="DDE_Tnp_ISL3"/>
    <property type="match status" value="1"/>
</dbReference>
<proteinExistence type="predicted"/>
<dbReference type="PANTHER" id="PTHR33498:SF1">
    <property type="entry name" value="TRANSPOSASE FOR INSERTION SEQUENCE ELEMENT IS1557"/>
    <property type="match status" value="1"/>
</dbReference>
<dbReference type="OrthoDB" id="510970at2"/>
<name>A0A2R5FRF5_NOSCO</name>
<dbReference type="Pfam" id="PF14690">
    <property type="entry name" value="Zn_ribbon_ISL3"/>
    <property type="match status" value="1"/>
</dbReference>